<organism evidence="2 4">
    <name type="scientific">Kaistella antarctica</name>
    <dbReference type="NCBI Taxonomy" id="266748"/>
    <lineage>
        <taxon>Bacteria</taxon>
        <taxon>Pseudomonadati</taxon>
        <taxon>Bacteroidota</taxon>
        <taxon>Flavobacteriia</taxon>
        <taxon>Flavobacteriales</taxon>
        <taxon>Weeksellaceae</taxon>
        <taxon>Chryseobacterium group</taxon>
        <taxon>Kaistella</taxon>
    </lineage>
</organism>
<accession>A0A448NSU8</accession>
<dbReference type="EMBL" id="JPEP01000002">
    <property type="protein sequence ID" value="KEY17958.1"/>
    <property type="molecule type" value="Genomic_DNA"/>
</dbReference>
<dbReference type="EMBL" id="LR134441">
    <property type="protein sequence ID" value="VEI00386.1"/>
    <property type="molecule type" value="Genomic_DNA"/>
</dbReference>
<proteinExistence type="predicted"/>
<evidence type="ECO:0000313" key="4">
    <source>
        <dbReference type="Proteomes" id="UP000270036"/>
    </source>
</evidence>
<gene>
    <name evidence="1" type="ORF">HY04_05365</name>
    <name evidence="2" type="ORF">NCTC13489_02087</name>
</gene>
<protein>
    <submittedName>
        <fullName evidence="2">Uncharacterized protein</fullName>
    </submittedName>
</protein>
<reference evidence="2 4" key="2">
    <citation type="submission" date="2018-12" db="EMBL/GenBank/DDBJ databases">
        <authorList>
            <consortium name="Pathogen Informatics"/>
        </authorList>
    </citation>
    <scope>NUCLEOTIDE SEQUENCE [LARGE SCALE GENOMIC DNA]</scope>
    <source>
        <strain evidence="2 4">NCTC13489</strain>
    </source>
</reference>
<sequence length="269" mass="32339">MEHILITFCRFSFYIFKVTAHTKNYVTCEPLYPIKGIEADYYCEDDDFYNDDSISKINMFVMAVIHAYDSFCRTSDSFVKYIEENRETDDVDELALLTKKYISVSYRNIQFQYLSEITEENFVRLHFNFYLTQTFPFENIFMMDEDDVKTVENCLNLVLDQNISKVISVHFTDDIYSDTVKTKIIDLSKGHFPEEKLLQEMFICYYSAPRLDIDKNPFRYDYFEKRFDSFTEDKKLGLFLVCNIDKELFMYNKFLSKLWMSKNKLWRIG</sequence>
<evidence type="ECO:0000313" key="3">
    <source>
        <dbReference type="Proteomes" id="UP000028349"/>
    </source>
</evidence>
<dbReference type="STRING" id="266748.HY04_05365"/>
<dbReference type="OrthoDB" id="9917395at2"/>
<keyword evidence="3" id="KW-1185">Reference proteome</keyword>
<evidence type="ECO:0000313" key="1">
    <source>
        <dbReference type="EMBL" id="KEY17958.1"/>
    </source>
</evidence>
<dbReference type="Proteomes" id="UP000270036">
    <property type="component" value="Chromosome"/>
</dbReference>
<evidence type="ECO:0000313" key="2">
    <source>
        <dbReference type="EMBL" id="VEI00386.1"/>
    </source>
</evidence>
<dbReference type="RefSeq" id="WP_034717915.1">
    <property type="nucleotide sequence ID" value="NZ_FOIX01000001.1"/>
</dbReference>
<reference evidence="1 3" key="1">
    <citation type="submission" date="2014-07" db="EMBL/GenBank/DDBJ databases">
        <authorList>
            <person name="Pisani N.G."/>
            <person name="Newman J.D."/>
        </authorList>
    </citation>
    <scope>NUCLEOTIDE SEQUENCE [LARGE SCALE GENOMIC DNA]</scope>
    <source>
        <strain evidence="1 3">LMG 24720</strain>
    </source>
</reference>
<dbReference type="Proteomes" id="UP000028349">
    <property type="component" value="Unassembled WGS sequence"/>
</dbReference>
<dbReference type="AlphaFoldDB" id="A0A448NSU8"/>
<dbReference type="KEGG" id="cant:NCTC13489_02087"/>
<name>A0A448NSU8_9FLAO</name>